<evidence type="ECO:0000313" key="7">
    <source>
        <dbReference type="Proteomes" id="UP001295423"/>
    </source>
</evidence>
<dbReference type="SUPFAM" id="SSF53448">
    <property type="entry name" value="Nucleotide-diphospho-sugar transferases"/>
    <property type="match status" value="1"/>
</dbReference>
<organism evidence="6 7">
    <name type="scientific">Cylindrotheca closterium</name>
    <dbReference type="NCBI Taxonomy" id="2856"/>
    <lineage>
        <taxon>Eukaryota</taxon>
        <taxon>Sar</taxon>
        <taxon>Stramenopiles</taxon>
        <taxon>Ochrophyta</taxon>
        <taxon>Bacillariophyta</taxon>
        <taxon>Bacillariophyceae</taxon>
        <taxon>Bacillariophycidae</taxon>
        <taxon>Bacillariales</taxon>
        <taxon>Bacillariaceae</taxon>
        <taxon>Cylindrotheca</taxon>
    </lineage>
</organism>
<keyword evidence="5" id="KW-0472">Membrane</keyword>
<comment type="subcellular location">
    <subcellularLocation>
        <location evidence="1">Membrane</location>
        <topology evidence="1">Single-pass type II membrane protein</topology>
    </subcellularLocation>
</comment>
<keyword evidence="5" id="KW-0812">Transmembrane</keyword>
<keyword evidence="2" id="KW-0328">Glycosyltransferase</keyword>
<name>A0AAD2GCB5_9STRA</name>
<evidence type="ECO:0000256" key="2">
    <source>
        <dbReference type="ARBA" id="ARBA00022676"/>
    </source>
</evidence>
<dbReference type="PANTHER" id="PTHR46012">
    <property type="entry name" value="IP22168P"/>
    <property type="match status" value="1"/>
</dbReference>
<reference evidence="6" key="1">
    <citation type="submission" date="2023-08" db="EMBL/GenBank/DDBJ databases">
        <authorList>
            <person name="Audoor S."/>
            <person name="Bilcke G."/>
        </authorList>
    </citation>
    <scope>NUCLEOTIDE SEQUENCE</scope>
</reference>
<dbReference type="PANTHER" id="PTHR46012:SF2">
    <property type="entry name" value="IP22168P"/>
    <property type="match status" value="1"/>
</dbReference>
<dbReference type="GO" id="GO:0016266">
    <property type="term" value="P:protein O-linked glycosylation via N-acetyl-galactosamine"/>
    <property type="evidence" value="ECO:0007669"/>
    <property type="project" value="TreeGrafter"/>
</dbReference>
<dbReference type="EMBL" id="CAKOGP040002380">
    <property type="protein sequence ID" value="CAJ1968403.1"/>
    <property type="molecule type" value="Genomic_DNA"/>
</dbReference>
<dbReference type="GO" id="GO:0035252">
    <property type="term" value="F:UDP-xylosyltransferase activity"/>
    <property type="evidence" value="ECO:0007669"/>
    <property type="project" value="TreeGrafter"/>
</dbReference>
<dbReference type="InterPro" id="IPR029044">
    <property type="entry name" value="Nucleotide-diphossugar_trans"/>
</dbReference>
<dbReference type="GO" id="GO:0016020">
    <property type="term" value="C:membrane"/>
    <property type="evidence" value="ECO:0007669"/>
    <property type="project" value="UniProtKB-SubCell"/>
</dbReference>
<keyword evidence="5" id="KW-1133">Transmembrane helix</keyword>
<dbReference type="Proteomes" id="UP001295423">
    <property type="component" value="Unassembled WGS sequence"/>
</dbReference>
<dbReference type="AlphaFoldDB" id="A0AAD2GCB5"/>
<evidence type="ECO:0000256" key="4">
    <source>
        <dbReference type="ARBA" id="ARBA00022968"/>
    </source>
</evidence>
<comment type="caution">
    <text evidence="6">The sequence shown here is derived from an EMBL/GenBank/DDBJ whole genome shotgun (WGS) entry which is preliminary data.</text>
</comment>
<evidence type="ECO:0000313" key="6">
    <source>
        <dbReference type="EMBL" id="CAJ1968403.1"/>
    </source>
</evidence>
<evidence type="ECO:0000256" key="3">
    <source>
        <dbReference type="ARBA" id="ARBA00022679"/>
    </source>
</evidence>
<accession>A0AAD2GCB5</accession>
<dbReference type="InterPro" id="IPR051993">
    <property type="entry name" value="Glycosyltransferase_8"/>
</dbReference>
<keyword evidence="7" id="KW-1185">Reference proteome</keyword>
<evidence type="ECO:0000256" key="5">
    <source>
        <dbReference type="SAM" id="Phobius"/>
    </source>
</evidence>
<dbReference type="Gene3D" id="3.90.550.10">
    <property type="entry name" value="Spore Coat Polysaccharide Biosynthesis Protein SpsA, Chain A"/>
    <property type="match status" value="1"/>
</dbReference>
<keyword evidence="4" id="KW-0735">Signal-anchor</keyword>
<protein>
    <submittedName>
        <fullName evidence="6">Uncharacterized protein</fullName>
    </submittedName>
</protein>
<evidence type="ECO:0000256" key="1">
    <source>
        <dbReference type="ARBA" id="ARBA00004606"/>
    </source>
</evidence>
<gene>
    <name evidence="6" type="ORF">CYCCA115_LOCUS23222</name>
</gene>
<feature type="transmembrane region" description="Helical" evidence="5">
    <location>
        <begin position="12"/>
        <end position="32"/>
    </location>
</feature>
<keyword evidence="3" id="KW-0808">Transferase</keyword>
<sequence length="385" mass="44012">MSDEESRTERRLLAGQQLLFCIGILINALLIFSHKQALTINSTVEITTTKNLPNKTAAASSIIIRSSRGNSSPLNVDENGQRWMTFIVVCGNGETDTVREMKRLLTSAILLSSVPLHFVFVTEQESSNRIQTMFEDDLAYSKKPIKVDTWILSEDSVKNFASLLNYNLASHHSGIWGTSKLMLPWILRDVDRAVQIDTDMIFLDHPAHLWNEFDSNDWLYKMPIHNRTRPSSICSCIALLKLDRIRQLNTFPTLMVEALSSKPRWNRGGLYKVPHGDQGLLWAMMLNSNAHVAPLPEQWNADRCHEYFDVLKPEEFKPASVLHNNCDFGSNNFGPAEEYFIFYDKYKWHWLKGEGAEKHAVNVTIHSEEAERLGDLFKCLKEKGE</sequence>
<proteinExistence type="predicted"/>